<dbReference type="InterPro" id="IPR000719">
    <property type="entry name" value="Prot_kinase_dom"/>
</dbReference>
<dbReference type="SUPFAM" id="SSF56112">
    <property type="entry name" value="Protein kinase-like (PK-like)"/>
    <property type="match status" value="1"/>
</dbReference>
<evidence type="ECO:0000256" key="7">
    <source>
        <dbReference type="ARBA" id="ARBA00022840"/>
    </source>
</evidence>
<dbReference type="PANTHER" id="PTHR24058">
    <property type="entry name" value="DUAL SPECIFICITY PROTEIN KINASE"/>
    <property type="match status" value="1"/>
</dbReference>
<dbReference type="PANTHER" id="PTHR24058:SF22">
    <property type="entry name" value="DUAL SPECIFICITY TYROSINE-PHOSPHORYLATION-REGULATED KINASE 4"/>
    <property type="match status" value="1"/>
</dbReference>
<comment type="catalytic activity">
    <reaction evidence="9">
        <text>L-threonyl-[protein] + ATP = O-phospho-L-threonyl-[protein] + ADP + H(+)</text>
        <dbReference type="Rhea" id="RHEA:46608"/>
        <dbReference type="Rhea" id="RHEA-COMP:11060"/>
        <dbReference type="Rhea" id="RHEA-COMP:11605"/>
        <dbReference type="ChEBI" id="CHEBI:15378"/>
        <dbReference type="ChEBI" id="CHEBI:30013"/>
        <dbReference type="ChEBI" id="CHEBI:30616"/>
        <dbReference type="ChEBI" id="CHEBI:61977"/>
        <dbReference type="ChEBI" id="CHEBI:456216"/>
        <dbReference type="EC" id="2.7.12.1"/>
    </reaction>
</comment>
<organism evidence="12 13">
    <name type="scientific">Tritrichomonas foetus</name>
    <dbReference type="NCBI Taxonomy" id="1144522"/>
    <lineage>
        <taxon>Eukaryota</taxon>
        <taxon>Metamonada</taxon>
        <taxon>Parabasalia</taxon>
        <taxon>Tritrichomonadida</taxon>
        <taxon>Tritrichomonadidae</taxon>
        <taxon>Tritrichomonas</taxon>
    </lineage>
</organism>
<name>A0A1J4K9L7_9EUKA</name>
<keyword evidence="3" id="KW-0723">Serine/threonine-protein kinase</keyword>
<evidence type="ECO:0000313" key="13">
    <source>
        <dbReference type="Proteomes" id="UP000179807"/>
    </source>
</evidence>
<evidence type="ECO:0000256" key="2">
    <source>
        <dbReference type="ARBA" id="ARBA00013203"/>
    </source>
</evidence>
<dbReference type="GO" id="GO:0005737">
    <property type="term" value="C:cytoplasm"/>
    <property type="evidence" value="ECO:0007669"/>
    <property type="project" value="TreeGrafter"/>
</dbReference>
<evidence type="ECO:0000313" key="12">
    <source>
        <dbReference type="EMBL" id="OHT06396.1"/>
    </source>
</evidence>
<keyword evidence="13" id="KW-1185">Reference proteome</keyword>
<evidence type="ECO:0000256" key="4">
    <source>
        <dbReference type="ARBA" id="ARBA00022679"/>
    </source>
</evidence>
<dbReference type="GO" id="GO:0005856">
    <property type="term" value="C:cytoskeleton"/>
    <property type="evidence" value="ECO:0007669"/>
    <property type="project" value="TreeGrafter"/>
</dbReference>
<dbReference type="Pfam" id="PF00069">
    <property type="entry name" value="Pkinase"/>
    <property type="match status" value="1"/>
</dbReference>
<feature type="domain" description="Protein kinase" evidence="11">
    <location>
        <begin position="132"/>
        <end position="435"/>
    </location>
</feature>
<dbReference type="Gene3D" id="3.30.200.20">
    <property type="entry name" value="Phosphorylase Kinase, domain 1"/>
    <property type="match status" value="1"/>
</dbReference>
<reference evidence="12" key="1">
    <citation type="submission" date="2016-10" db="EMBL/GenBank/DDBJ databases">
        <authorList>
            <person name="Benchimol M."/>
            <person name="Almeida L.G."/>
            <person name="Vasconcelos A.T."/>
            <person name="Perreira-Neves A."/>
            <person name="Rosa I.A."/>
            <person name="Tasca T."/>
            <person name="Bogo M.R."/>
            <person name="de Souza W."/>
        </authorList>
    </citation>
    <scope>NUCLEOTIDE SEQUENCE [LARGE SCALE GENOMIC DNA]</scope>
    <source>
        <strain evidence="12">K</strain>
    </source>
</reference>
<keyword evidence="4" id="KW-0808">Transferase</keyword>
<evidence type="ECO:0000256" key="8">
    <source>
        <dbReference type="ARBA" id="ARBA00049003"/>
    </source>
</evidence>
<comment type="catalytic activity">
    <reaction evidence="10">
        <text>L-tyrosyl-[protein] + ATP = O-phospho-L-tyrosyl-[protein] + ADP + H(+)</text>
        <dbReference type="Rhea" id="RHEA:10596"/>
        <dbReference type="Rhea" id="RHEA-COMP:10136"/>
        <dbReference type="Rhea" id="RHEA-COMP:20101"/>
        <dbReference type="ChEBI" id="CHEBI:15378"/>
        <dbReference type="ChEBI" id="CHEBI:30616"/>
        <dbReference type="ChEBI" id="CHEBI:46858"/>
        <dbReference type="ChEBI" id="CHEBI:61978"/>
        <dbReference type="ChEBI" id="CHEBI:456216"/>
        <dbReference type="EC" id="2.7.12.1"/>
    </reaction>
</comment>
<dbReference type="GO" id="GO:0004712">
    <property type="term" value="F:protein serine/threonine/tyrosine kinase activity"/>
    <property type="evidence" value="ECO:0007669"/>
    <property type="project" value="UniProtKB-EC"/>
</dbReference>
<dbReference type="RefSeq" id="XP_068359532.1">
    <property type="nucleotide sequence ID" value="XM_068492587.1"/>
</dbReference>
<evidence type="ECO:0000256" key="9">
    <source>
        <dbReference type="ARBA" id="ARBA00049308"/>
    </source>
</evidence>
<dbReference type="AlphaFoldDB" id="A0A1J4K9L7"/>
<evidence type="ECO:0000256" key="10">
    <source>
        <dbReference type="ARBA" id="ARBA00051680"/>
    </source>
</evidence>
<dbReference type="GO" id="GO:0004674">
    <property type="term" value="F:protein serine/threonine kinase activity"/>
    <property type="evidence" value="ECO:0007669"/>
    <property type="project" value="UniProtKB-KW"/>
</dbReference>
<dbReference type="GeneID" id="94827291"/>
<dbReference type="EC" id="2.7.12.1" evidence="2"/>
<gene>
    <name evidence="12" type="ORF">TRFO_05595</name>
</gene>
<accession>A0A1J4K9L7</accession>
<keyword evidence="5" id="KW-0547">Nucleotide-binding</keyword>
<dbReference type="Proteomes" id="UP000179807">
    <property type="component" value="Unassembled WGS sequence"/>
</dbReference>
<proteinExistence type="inferred from homology"/>
<dbReference type="Gene3D" id="1.10.510.10">
    <property type="entry name" value="Transferase(Phosphotransferase) domain 1"/>
    <property type="match status" value="1"/>
</dbReference>
<evidence type="ECO:0000256" key="1">
    <source>
        <dbReference type="ARBA" id="ARBA00008867"/>
    </source>
</evidence>
<dbReference type="OrthoDB" id="9332038at2759"/>
<dbReference type="PROSITE" id="PS50011">
    <property type="entry name" value="PROTEIN_KINASE_DOM"/>
    <property type="match status" value="1"/>
</dbReference>
<dbReference type="VEuPathDB" id="TrichDB:TRFO_05595"/>
<comment type="similarity">
    <text evidence="1">Belongs to the protein kinase superfamily. CMGC Ser/Thr protein kinase family. MNB/DYRK subfamily.</text>
</comment>
<dbReference type="InterPro" id="IPR042521">
    <property type="entry name" value="DYRK"/>
</dbReference>
<dbReference type="InterPro" id="IPR011009">
    <property type="entry name" value="Kinase-like_dom_sf"/>
</dbReference>
<evidence type="ECO:0000256" key="5">
    <source>
        <dbReference type="ARBA" id="ARBA00022741"/>
    </source>
</evidence>
<evidence type="ECO:0000259" key="11">
    <source>
        <dbReference type="PROSITE" id="PS50011"/>
    </source>
</evidence>
<sequence>MDLSLCLTNSQHIALPRPSTERSPRALFVKKQRFEQTWSQNKMPQSARQTNPRFRNTQMLFLNQTITDAPISAEEALKRWKFEMSRFEYTEILNYDEIYFVGLLANKTTNEEYDDLYHYYKINKMDQIAYRYEIRKSFMKDEHGTFVLAFDHKEKKEVVLQILTNTPEMRIWAESQIERQNLLDDPSSNNIMQHLSHFEFRDHYIFEYEAFGRTISAYAKTFHFWSSPNHPLAFPPIELDDLRKIAKPIIAGIRYLHSRGITHGNISSLSVFELNGKIRVVNYGYDPLRQILRYRAPEVILGLPVDGPASDMFSLGLLLIELVNGRPMFNGRTDYEQFAIYVDTFGMPPRPLMERSPRASELRIPKSGRIRIDRRDTNYRVQDQIHVPGGTHIRLSAADSRRVDETLFYELVGKCVNWWADRRITAEEAWRHPWLDAEDTRCWRKQAYALPSLSLKS</sequence>
<dbReference type="Gene3D" id="3.30.10.30">
    <property type="entry name" value="DYRK"/>
    <property type="match status" value="1"/>
</dbReference>
<comment type="catalytic activity">
    <reaction evidence="8">
        <text>L-seryl-[protein] + ATP = O-phospho-L-seryl-[protein] + ADP + H(+)</text>
        <dbReference type="Rhea" id="RHEA:17989"/>
        <dbReference type="Rhea" id="RHEA-COMP:9863"/>
        <dbReference type="Rhea" id="RHEA-COMP:11604"/>
        <dbReference type="ChEBI" id="CHEBI:15378"/>
        <dbReference type="ChEBI" id="CHEBI:29999"/>
        <dbReference type="ChEBI" id="CHEBI:30616"/>
        <dbReference type="ChEBI" id="CHEBI:83421"/>
        <dbReference type="ChEBI" id="CHEBI:456216"/>
        <dbReference type="EC" id="2.7.12.1"/>
    </reaction>
</comment>
<keyword evidence="7" id="KW-0067">ATP-binding</keyword>
<evidence type="ECO:0000256" key="6">
    <source>
        <dbReference type="ARBA" id="ARBA00022777"/>
    </source>
</evidence>
<comment type="caution">
    <text evidence="12">The sequence shown here is derived from an EMBL/GenBank/DDBJ whole genome shotgun (WGS) entry which is preliminary data.</text>
</comment>
<dbReference type="GO" id="GO:0005524">
    <property type="term" value="F:ATP binding"/>
    <property type="evidence" value="ECO:0007669"/>
    <property type="project" value="UniProtKB-KW"/>
</dbReference>
<dbReference type="SMART" id="SM00220">
    <property type="entry name" value="S_TKc"/>
    <property type="match status" value="1"/>
</dbReference>
<dbReference type="InterPro" id="IPR050494">
    <property type="entry name" value="Ser_Thr_dual-spec_kinase"/>
</dbReference>
<keyword evidence="6 12" id="KW-0418">Kinase</keyword>
<dbReference type="EMBL" id="MLAK01000727">
    <property type="protein sequence ID" value="OHT06396.1"/>
    <property type="molecule type" value="Genomic_DNA"/>
</dbReference>
<protein>
    <recommendedName>
        <fullName evidence="2">dual-specificity kinase</fullName>
        <ecNumber evidence="2">2.7.12.1</ecNumber>
    </recommendedName>
</protein>
<evidence type="ECO:0000256" key="3">
    <source>
        <dbReference type="ARBA" id="ARBA00022527"/>
    </source>
</evidence>